<dbReference type="SUPFAM" id="SSF54197">
    <property type="entry name" value="HIT-like"/>
    <property type="match status" value="1"/>
</dbReference>
<dbReference type="GO" id="GO:0000340">
    <property type="term" value="F:RNA 7-methylguanosine cap binding"/>
    <property type="evidence" value="ECO:0007669"/>
    <property type="project" value="TreeGrafter"/>
</dbReference>
<name>A0A5N5T536_9CRUS</name>
<dbReference type="GO" id="GO:0005634">
    <property type="term" value="C:nucleus"/>
    <property type="evidence" value="ECO:0007669"/>
    <property type="project" value="TreeGrafter"/>
</dbReference>
<dbReference type="PANTHER" id="PTHR12978:SF0">
    <property type="entry name" value="M7GPPPX DIPHOSPHATASE"/>
    <property type="match status" value="1"/>
</dbReference>
<dbReference type="PANTHER" id="PTHR12978">
    <property type="entry name" value="HISTIDINE TRIAD HIT PROTEIN MEMBER"/>
    <property type="match status" value="1"/>
</dbReference>
<dbReference type="AlphaFoldDB" id="A0A5N5T536"/>
<reference evidence="1 2" key="1">
    <citation type="journal article" date="2019" name="PLoS Biol.">
        <title>Sex chromosomes control vertical transmission of feminizing Wolbachia symbionts in an isopod.</title>
        <authorList>
            <person name="Becking T."/>
            <person name="Chebbi M.A."/>
            <person name="Giraud I."/>
            <person name="Moumen B."/>
            <person name="Laverre T."/>
            <person name="Caubet Y."/>
            <person name="Peccoud J."/>
            <person name="Gilbert C."/>
            <person name="Cordaux R."/>
        </authorList>
    </citation>
    <scope>NUCLEOTIDE SEQUENCE [LARGE SCALE GENOMIC DNA]</scope>
    <source>
        <strain evidence="1">ANa2</strain>
        <tissue evidence="1">Whole body excluding digestive tract and cuticle</tissue>
    </source>
</reference>
<evidence type="ECO:0000313" key="2">
    <source>
        <dbReference type="Proteomes" id="UP000326759"/>
    </source>
</evidence>
<accession>A0A5N5T536</accession>
<dbReference type="GO" id="GO:0000932">
    <property type="term" value="C:P-body"/>
    <property type="evidence" value="ECO:0007669"/>
    <property type="project" value="TreeGrafter"/>
</dbReference>
<gene>
    <name evidence="1" type="primary">DCPS</name>
    <name evidence="1" type="ORF">Anas_11654</name>
</gene>
<dbReference type="Pfam" id="PF11969">
    <property type="entry name" value="DcpS_C"/>
    <property type="match status" value="1"/>
</dbReference>
<dbReference type="InterPro" id="IPR036265">
    <property type="entry name" value="HIT-like_sf"/>
</dbReference>
<proteinExistence type="predicted"/>
<dbReference type="GO" id="GO:0000290">
    <property type="term" value="P:deadenylation-dependent decapping of nuclear-transcribed mRNA"/>
    <property type="evidence" value="ECO:0007669"/>
    <property type="project" value="InterPro"/>
</dbReference>
<dbReference type="EMBL" id="SEYY01011798">
    <property type="protein sequence ID" value="KAB7501078.1"/>
    <property type="molecule type" value="Genomic_DNA"/>
</dbReference>
<protein>
    <submittedName>
        <fullName evidence="1">M7GpppX diphosphatase</fullName>
    </submittedName>
</protein>
<keyword evidence="2" id="KW-1185">Reference proteome</keyword>
<evidence type="ECO:0000313" key="1">
    <source>
        <dbReference type="EMBL" id="KAB7501078.1"/>
    </source>
</evidence>
<sequence length="108" mass="13082">MKWTGEQVENLYLQAIVVRRDLLSIRDLREEHLPLLRNIYSKCTKAIKENYNVPSSKLRIYCHYQPSYYHLHIHFSALSFEAPGKEICNWEIMLIISFIYEYFQFSLY</sequence>
<organism evidence="1 2">
    <name type="scientific">Armadillidium nasatum</name>
    <dbReference type="NCBI Taxonomy" id="96803"/>
    <lineage>
        <taxon>Eukaryota</taxon>
        <taxon>Metazoa</taxon>
        <taxon>Ecdysozoa</taxon>
        <taxon>Arthropoda</taxon>
        <taxon>Crustacea</taxon>
        <taxon>Multicrustacea</taxon>
        <taxon>Malacostraca</taxon>
        <taxon>Eumalacostraca</taxon>
        <taxon>Peracarida</taxon>
        <taxon>Isopoda</taxon>
        <taxon>Oniscidea</taxon>
        <taxon>Crinocheta</taxon>
        <taxon>Armadillidiidae</taxon>
        <taxon>Armadillidium</taxon>
    </lineage>
</organism>
<comment type="caution">
    <text evidence="1">The sequence shown here is derived from an EMBL/GenBank/DDBJ whole genome shotgun (WGS) entry which is preliminary data.</text>
</comment>
<dbReference type="OrthoDB" id="10264956at2759"/>
<dbReference type="Gene3D" id="3.30.428.10">
    <property type="entry name" value="HIT-like"/>
    <property type="match status" value="1"/>
</dbReference>
<dbReference type="Proteomes" id="UP000326759">
    <property type="component" value="Unassembled WGS sequence"/>
</dbReference>
<dbReference type="InterPro" id="IPR008594">
    <property type="entry name" value="DcpS/DCS2"/>
</dbReference>
<dbReference type="GO" id="GO:0016787">
    <property type="term" value="F:hydrolase activity"/>
    <property type="evidence" value="ECO:0007669"/>
    <property type="project" value="InterPro"/>
</dbReference>